<dbReference type="Proteomes" id="UP000059074">
    <property type="component" value="Unassembled WGS sequence"/>
</dbReference>
<comment type="caution">
    <text evidence="2">The sequence shown here is derived from an EMBL/GenBank/DDBJ whole genome shotgun (WGS) entry which is preliminary data.</text>
</comment>
<feature type="domain" description="Sulphur oxidation protein SoxZ" evidence="1">
    <location>
        <begin position="13"/>
        <end position="100"/>
    </location>
</feature>
<dbReference type="NCBIfam" id="TIGR04490">
    <property type="entry name" value="SoxZ_true"/>
    <property type="match status" value="1"/>
</dbReference>
<name>A0A120CY74_HYPSL</name>
<dbReference type="OrthoDB" id="9795530at2"/>
<proteinExistence type="predicted"/>
<evidence type="ECO:0000313" key="2">
    <source>
        <dbReference type="EMBL" id="KWT72087.1"/>
    </source>
</evidence>
<accession>A0A120CY74</accession>
<dbReference type="InterPro" id="IPR013783">
    <property type="entry name" value="Ig-like_fold"/>
</dbReference>
<reference evidence="2 3" key="1">
    <citation type="submission" date="2015-10" db="EMBL/GenBank/DDBJ databases">
        <title>Transcriptomic analysis of a linuron degrading triple-species bacterial consortium.</title>
        <authorList>
            <person name="Albers P."/>
        </authorList>
    </citation>
    <scope>NUCLEOTIDE SEQUENCE [LARGE SCALE GENOMIC DNA]</scope>
    <source>
        <strain evidence="2 3">WDL6</strain>
    </source>
</reference>
<dbReference type="AlphaFoldDB" id="A0A120CY74"/>
<organism evidence="2 3">
    <name type="scientific">Hyphomicrobium sulfonivorans</name>
    <dbReference type="NCBI Taxonomy" id="121290"/>
    <lineage>
        <taxon>Bacteria</taxon>
        <taxon>Pseudomonadati</taxon>
        <taxon>Pseudomonadota</taxon>
        <taxon>Alphaproteobacteria</taxon>
        <taxon>Hyphomicrobiales</taxon>
        <taxon>Hyphomicrobiaceae</taxon>
        <taxon>Hyphomicrobium</taxon>
    </lineage>
</organism>
<dbReference type="InterPro" id="IPR030995">
    <property type="entry name" value="SoxZ"/>
</dbReference>
<keyword evidence="3" id="KW-1185">Reference proteome</keyword>
<dbReference type="InterPro" id="IPR014756">
    <property type="entry name" value="Ig_E-set"/>
</dbReference>
<sequence length="107" mass="11723">MRKPPRIKLPSPIHAGAIIEIRTLATHVMETGNRKDGASNIIPRDIIHTFTASFNDSEVFSADLNSGISPNPYIAFFMKVPRSGTLTLTWQDDSGTTTVEKIAINVT</sequence>
<dbReference type="InterPro" id="IPR014880">
    <property type="entry name" value="SoxZ_dom"/>
</dbReference>
<dbReference type="SUPFAM" id="SSF81296">
    <property type="entry name" value="E set domains"/>
    <property type="match status" value="1"/>
</dbReference>
<dbReference type="Gene3D" id="2.60.40.10">
    <property type="entry name" value="Immunoglobulins"/>
    <property type="match status" value="1"/>
</dbReference>
<dbReference type="RefSeq" id="WP_068459150.1">
    <property type="nucleotide sequence ID" value="NZ_LMTR01000015.1"/>
</dbReference>
<protein>
    <submittedName>
        <fullName evidence="2">Sulfur oxidation protein SoxZ</fullName>
    </submittedName>
</protein>
<dbReference type="EMBL" id="LMTR01000015">
    <property type="protein sequence ID" value="KWT72087.1"/>
    <property type="molecule type" value="Genomic_DNA"/>
</dbReference>
<dbReference type="Pfam" id="PF08770">
    <property type="entry name" value="SoxZ"/>
    <property type="match status" value="1"/>
</dbReference>
<dbReference type="PATRIC" id="fig|121290.4.peg.3026"/>
<evidence type="ECO:0000259" key="1">
    <source>
        <dbReference type="Pfam" id="PF08770"/>
    </source>
</evidence>
<evidence type="ECO:0000313" key="3">
    <source>
        <dbReference type="Proteomes" id="UP000059074"/>
    </source>
</evidence>
<gene>
    <name evidence="2" type="ORF">APY04_0370</name>
</gene>
<dbReference type="STRING" id="121290.APY04_0370"/>